<organism evidence="1 2">
    <name type="scientific">Pristionchus pacificus</name>
    <name type="common">Parasitic nematode worm</name>
    <dbReference type="NCBI Taxonomy" id="54126"/>
    <lineage>
        <taxon>Eukaryota</taxon>
        <taxon>Metazoa</taxon>
        <taxon>Ecdysozoa</taxon>
        <taxon>Nematoda</taxon>
        <taxon>Chromadorea</taxon>
        <taxon>Rhabditida</taxon>
        <taxon>Rhabditina</taxon>
        <taxon>Diplogasteromorpha</taxon>
        <taxon>Diplogasteroidea</taxon>
        <taxon>Neodiplogasteridae</taxon>
        <taxon>Pristionchus</taxon>
    </lineage>
</organism>
<evidence type="ECO:0000313" key="2">
    <source>
        <dbReference type="Proteomes" id="UP000005239"/>
    </source>
</evidence>
<name>A0A2A6CGQ0_PRIPA</name>
<keyword evidence="2" id="KW-1185">Reference proteome</keyword>
<evidence type="ECO:0000313" key="1">
    <source>
        <dbReference type="EnsemblMetazoa" id="PPA45113.1"/>
    </source>
</evidence>
<accession>A0A8R1V2J0</accession>
<gene>
    <name evidence="1" type="primary">WBGene00283482</name>
</gene>
<proteinExistence type="predicted"/>
<dbReference type="EnsemblMetazoa" id="PPA45113.1">
    <property type="protein sequence ID" value="PPA45113.1"/>
    <property type="gene ID" value="WBGene00283482"/>
</dbReference>
<dbReference type="Proteomes" id="UP000005239">
    <property type="component" value="Unassembled WGS sequence"/>
</dbReference>
<sequence>MIMNRYSISTDEQLTRIMSRIDLANHGQYLNSFQSLLRTRFNEISGTQLTCSYDRNATAIRIDTEGITIRAKSKSEVLLSIESSIYLHNVNSETLGFLAEIVRRFGANRAVVDRVSKRIHKDIGQIFVSFDEQMTALLIVAILMLNRVGGGESGVSRING</sequence>
<dbReference type="AlphaFoldDB" id="A0A2A6CGQ0"/>
<reference evidence="1" key="2">
    <citation type="submission" date="2022-06" db="UniProtKB">
        <authorList>
            <consortium name="EnsemblMetazoa"/>
        </authorList>
    </citation>
    <scope>IDENTIFICATION</scope>
    <source>
        <strain evidence="1">PS312</strain>
    </source>
</reference>
<protein>
    <submittedName>
        <fullName evidence="1">Uncharacterized protein</fullName>
    </submittedName>
</protein>
<accession>A0A2A6CGQ0</accession>
<reference evidence="2" key="1">
    <citation type="journal article" date="2008" name="Nat. Genet.">
        <title>The Pristionchus pacificus genome provides a unique perspective on nematode lifestyle and parasitism.</title>
        <authorList>
            <person name="Dieterich C."/>
            <person name="Clifton S.W."/>
            <person name="Schuster L.N."/>
            <person name="Chinwalla A."/>
            <person name="Delehaunty K."/>
            <person name="Dinkelacker I."/>
            <person name="Fulton L."/>
            <person name="Fulton R."/>
            <person name="Godfrey J."/>
            <person name="Minx P."/>
            <person name="Mitreva M."/>
            <person name="Roeseler W."/>
            <person name="Tian H."/>
            <person name="Witte H."/>
            <person name="Yang S.P."/>
            <person name="Wilson R.K."/>
            <person name="Sommer R.J."/>
        </authorList>
    </citation>
    <scope>NUCLEOTIDE SEQUENCE [LARGE SCALE GENOMIC DNA]</scope>
    <source>
        <strain evidence="2">PS312</strain>
    </source>
</reference>